<comment type="catalytic activity">
    <reaction evidence="1">
        <text>S-ubiquitinyl-[E2 ubiquitin-conjugating enzyme]-L-cysteine + [acceptor protein]-L-lysine = [E2 ubiquitin-conjugating enzyme]-L-cysteine + N(6)-ubiquitinyl-[acceptor protein]-L-lysine.</text>
        <dbReference type="EC" id="2.3.2.27"/>
    </reaction>
</comment>
<evidence type="ECO:0000256" key="1">
    <source>
        <dbReference type="ARBA" id="ARBA00000900"/>
    </source>
</evidence>
<evidence type="ECO:0000256" key="2">
    <source>
        <dbReference type="ARBA" id="ARBA00004167"/>
    </source>
</evidence>
<proteinExistence type="inferred from homology"/>
<reference evidence="19 20" key="1">
    <citation type="journal article" date="2020" name="Mol. Plant">
        <title>The Chromosome-Based Rubber Tree Genome Provides New Insights into Spurge Genome Evolution and Rubber Biosynthesis.</title>
        <authorList>
            <person name="Liu J."/>
            <person name="Shi C."/>
            <person name="Shi C.C."/>
            <person name="Li W."/>
            <person name="Zhang Q.J."/>
            <person name="Zhang Y."/>
            <person name="Li K."/>
            <person name="Lu H.F."/>
            <person name="Shi C."/>
            <person name="Zhu S.T."/>
            <person name="Xiao Z.Y."/>
            <person name="Nan H."/>
            <person name="Yue Y."/>
            <person name="Zhu X.G."/>
            <person name="Wu Y."/>
            <person name="Hong X.N."/>
            <person name="Fan G.Y."/>
            <person name="Tong Y."/>
            <person name="Zhang D."/>
            <person name="Mao C.L."/>
            <person name="Liu Y.L."/>
            <person name="Hao S.J."/>
            <person name="Liu W.Q."/>
            <person name="Lv M.Q."/>
            <person name="Zhang H.B."/>
            <person name="Liu Y."/>
            <person name="Hu-Tang G.R."/>
            <person name="Wang J.P."/>
            <person name="Wang J.H."/>
            <person name="Sun Y.H."/>
            <person name="Ni S.B."/>
            <person name="Chen W.B."/>
            <person name="Zhang X.C."/>
            <person name="Jiao Y.N."/>
            <person name="Eichler E.E."/>
            <person name="Li G.H."/>
            <person name="Liu X."/>
            <person name="Gao L.Z."/>
        </authorList>
    </citation>
    <scope>NUCLEOTIDE SEQUENCE [LARGE SCALE GENOMIC DNA]</scope>
    <source>
        <strain evidence="20">cv. GT1</strain>
        <tissue evidence="19">Leaf</tissue>
    </source>
</reference>
<evidence type="ECO:0000256" key="14">
    <source>
        <dbReference type="ARBA" id="ARBA00024209"/>
    </source>
</evidence>
<dbReference type="AlphaFoldDB" id="A0A6A6KSQ6"/>
<name>A0A6A6KSQ6_HEVBR</name>
<keyword evidence="9 15" id="KW-0863">Zinc-finger</keyword>
<protein>
    <recommendedName>
        <fullName evidence="4">RING-type E3 ubiquitin transferase</fullName>
        <ecNumber evidence="4">2.3.2.27</ecNumber>
    </recommendedName>
</protein>
<feature type="signal peptide" evidence="17">
    <location>
        <begin position="1"/>
        <end position="19"/>
    </location>
</feature>
<comment type="similarity">
    <text evidence="14">Belongs to the RING-type zinc finger family. ATL subfamily.</text>
</comment>
<sequence>MDNLETFFFLSFSIIHASGYCPISSCSRDDISVRFPFRLEGPQPQYCGYPGFNLSCDNQSKTVLKLPCSGDFLVRGINYLTQQIQVYDSDNCLPKRLLSFNLSGSPFVAAAYHNYTFLSCPTQIVESRLTTIDCLSNSTTSVLATASIALLIHCPHHAGLSLHCQFLFPGHFNMVKSSPVHFRMIFGSLGILLLVKSVNNKVEYVDSRQTILEKLVVSITLIQLQISGRSTSAIQIFRVICLSVAIPSIVLAAGIVTFAFLFDRRPQQTRPQANQTSDTATVSHNPISMVGLDEATIESYEKVVLGESMRLPTGPNNNTCAICLSEYCSKETLRCIPACNHWFHVGCIDKWLRMNNSCPVCRNSPSPGHIGSQNV</sequence>
<feature type="transmembrane region" description="Helical" evidence="16">
    <location>
        <begin position="236"/>
        <end position="262"/>
    </location>
</feature>
<evidence type="ECO:0000256" key="4">
    <source>
        <dbReference type="ARBA" id="ARBA00012483"/>
    </source>
</evidence>
<evidence type="ECO:0000256" key="7">
    <source>
        <dbReference type="ARBA" id="ARBA00022723"/>
    </source>
</evidence>
<evidence type="ECO:0000256" key="11">
    <source>
        <dbReference type="ARBA" id="ARBA00022833"/>
    </source>
</evidence>
<keyword evidence="8 17" id="KW-0732">Signal</keyword>
<evidence type="ECO:0000256" key="5">
    <source>
        <dbReference type="ARBA" id="ARBA00022679"/>
    </source>
</evidence>
<keyword evidence="13 16" id="KW-0472">Membrane</keyword>
<dbReference type="SUPFAM" id="SSF57850">
    <property type="entry name" value="RING/U-box"/>
    <property type="match status" value="1"/>
</dbReference>
<dbReference type="GO" id="GO:0008270">
    <property type="term" value="F:zinc ion binding"/>
    <property type="evidence" value="ECO:0007669"/>
    <property type="project" value="UniProtKB-KW"/>
</dbReference>
<comment type="subcellular location">
    <subcellularLocation>
        <location evidence="2">Membrane</location>
        <topology evidence="2">Single-pass membrane protein</topology>
    </subcellularLocation>
</comment>
<keyword evidence="7" id="KW-0479">Metal-binding</keyword>
<dbReference type="PANTHER" id="PTHR46279">
    <property type="entry name" value="RING/U-BOX SUPERFAMILY PROTEIN"/>
    <property type="match status" value="1"/>
</dbReference>
<keyword evidence="12 16" id="KW-1133">Transmembrane helix</keyword>
<evidence type="ECO:0000256" key="16">
    <source>
        <dbReference type="SAM" id="Phobius"/>
    </source>
</evidence>
<comment type="caution">
    <text evidence="19">The sequence shown here is derived from an EMBL/GenBank/DDBJ whole genome shotgun (WGS) entry which is preliminary data.</text>
</comment>
<evidence type="ECO:0000256" key="8">
    <source>
        <dbReference type="ARBA" id="ARBA00022729"/>
    </source>
</evidence>
<evidence type="ECO:0000259" key="18">
    <source>
        <dbReference type="PROSITE" id="PS50089"/>
    </source>
</evidence>
<dbReference type="CDD" id="cd16461">
    <property type="entry name" value="RING-H2_EL5-like"/>
    <property type="match status" value="1"/>
</dbReference>
<keyword evidence="10" id="KW-0833">Ubl conjugation pathway</keyword>
<evidence type="ECO:0000256" key="9">
    <source>
        <dbReference type="ARBA" id="ARBA00022771"/>
    </source>
</evidence>
<dbReference type="EC" id="2.3.2.27" evidence="4"/>
<evidence type="ECO:0000256" key="17">
    <source>
        <dbReference type="SAM" id="SignalP"/>
    </source>
</evidence>
<evidence type="ECO:0000256" key="13">
    <source>
        <dbReference type="ARBA" id="ARBA00023136"/>
    </source>
</evidence>
<dbReference type="GO" id="GO:0061630">
    <property type="term" value="F:ubiquitin protein ligase activity"/>
    <property type="evidence" value="ECO:0007669"/>
    <property type="project" value="UniProtKB-EC"/>
</dbReference>
<evidence type="ECO:0000313" key="20">
    <source>
        <dbReference type="Proteomes" id="UP000467840"/>
    </source>
</evidence>
<comment type="pathway">
    <text evidence="3">Protein modification; protein ubiquitination.</text>
</comment>
<accession>A0A6A6KSQ6</accession>
<evidence type="ECO:0000313" key="19">
    <source>
        <dbReference type="EMBL" id="KAF2291235.1"/>
    </source>
</evidence>
<dbReference type="InterPro" id="IPR013083">
    <property type="entry name" value="Znf_RING/FYVE/PHD"/>
</dbReference>
<dbReference type="PROSITE" id="PS50089">
    <property type="entry name" value="ZF_RING_2"/>
    <property type="match status" value="1"/>
</dbReference>
<evidence type="ECO:0000256" key="12">
    <source>
        <dbReference type="ARBA" id="ARBA00022989"/>
    </source>
</evidence>
<dbReference type="InterPro" id="IPR046948">
    <property type="entry name" value="ATL20-22-like"/>
</dbReference>
<gene>
    <name evidence="19" type="ORF">GH714_020802</name>
</gene>
<dbReference type="EMBL" id="JAAGAX010000015">
    <property type="protein sequence ID" value="KAF2291235.1"/>
    <property type="molecule type" value="Genomic_DNA"/>
</dbReference>
<dbReference type="SMART" id="SM00184">
    <property type="entry name" value="RING"/>
    <property type="match status" value="1"/>
</dbReference>
<dbReference type="InterPro" id="IPR001841">
    <property type="entry name" value="Znf_RING"/>
</dbReference>
<evidence type="ECO:0000256" key="3">
    <source>
        <dbReference type="ARBA" id="ARBA00004906"/>
    </source>
</evidence>
<dbReference type="Pfam" id="PF13947">
    <property type="entry name" value="GUB_WAK_bind"/>
    <property type="match status" value="1"/>
</dbReference>
<keyword evidence="20" id="KW-1185">Reference proteome</keyword>
<organism evidence="19 20">
    <name type="scientific">Hevea brasiliensis</name>
    <name type="common">Para rubber tree</name>
    <name type="synonym">Siphonia brasiliensis</name>
    <dbReference type="NCBI Taxonomy" id="3981"/>
    <lineage>
        <taxon>Eukaryota</taxon>
        <taxon>Viridiplantae</taxon>
        <taxon>Streptophyta</taxon>
        <taxon>Embryophyta</taxon>
        <taxon>Tracheophyta</taxon>
        <taxon>Spermatophyta</taxon>
        <taxon>Magnoliopsida</taxon>
        <taxon>eudicotyledons</taxon>
        <taxon>Gunneridae</taxon>
        <taxon>Pentapetalae</taxon>
        <taxon>rosids</taxon>
        <taxon>fabids</taxon>
        <taxon>Malpighiales</taxon>
        <taxon>Euphorbiaceae</taxon>
        <taxon>Crotonoideae</taxon>
        <taxon>Micrandreae</taxon>
        <taxon>Hevea</taxon>
    </lineage>
</organism>
<dbReference type="Gene3D" id="3.30.40.10">
    <property type="entry name" value="Zinc/RING finger domain, C3HC4 (zinc finger)"/>
    <property type="match status" value="1"/>
</dbReference>
<evidence type="ECO:0000256" key="6">
    <source>
        <dbReference type="ARBA" id="ARBA00022692"/>
    </source>
</evidence>
<evidence type="ECO:0000256" key="15">
    <source>
        <dbReference type="PROSITE-ProRule" id="PRU00175"/>
    </source>
</evidence>
<dbReference type="InterPro" id="IPR025287">
    <property type="entry name" value="WAK_GUB"/>
</dbReference>
<keyword evidence="5" id="KW-0808">Transferase</keyword>
<keyword evidence="11" id="KW-0862">Zinc</keyword>
<dbReference type="GO" id="GO:0030247">
    <property type="term" value="F:polysaccharide binding"/>
    <property type="evidence" value="ECO:0007669"/>
    <property type="project" value="InterPro"/>
</dbReference>
<dbReference type="Pfam" id="PF13639">
    <property type="entry name" value="zf-RING_2"/>
    <property type="match status" value="1"/>
</dbReference>
<feature type="domain" description="RING-type" evidence="18">
    <location>
        <begin position="320"/>
        <end position="362"/>
    </location>
</feature>
<keyword evidence="6 16" id="KW-0812">Transmembrane</keyword>
<feature type="chain" id="PRO_5025473933" description="RING-type E3 ubiquitin transferase" evidence="17">
    <location>
        <begin position="20"/>
        <end position="375"/>
    </location>
</feature>
<evidence type="ECO:0000256" key="10">
    <source>
        <dbReference type="ARBA" id="ARBA00022786"/>
    </source>
</evidence>
<dbReference type="PANTHER" id="PTHR46279:SF2">
    <property type="entry name" value="RING-H2 FINGER PROTEIN ATL21A-RELATED"/>
    <property type="match status" value="1"/>
</dbReference>
<dbReference type="Proteomes" id="UP000467840">
    <property type="component" value="Chromosome 2"/>
</dbReference>
<dbReference type="GO" id="GO:0016020">
    <property type="term" value="C:membrane"/>
    <property type="evidence" value="ECO:0007669"/>
    <property type="project" value="UniProtKB-SubCell"/>
</dbReference>